<dbReference type="STRING" id="4846.A0A367IJH2"/>
<feature type="domain" description="MABP" evidence="1">
    <location>
        <begin position="160"/>
        <end position="304"/>
    </location>
</feature>
<dbReference type="Gene3D" id="2.100.10.50">
    <property type="match status" value="3"/>
</dbReference>
<dbReference type="PROSITE" id="PS51498">
    <property type="entry name" value="MABP"/>
    <property type="match status" value="2"/>
</dbReference>
<gene>
    <name evidence="2" type="ORF">CU098_001771</name>
</gene>
<dbReference type="OrthoDB" id="783096at2759"/>
<dbReference type="GO" id="GO:0005737">
    <property type="term" value="C:cytoplasm"/>
    <property type="evidence" value="ECO:0007669"/>
    <property type="project" value="UniProtKB-ARBA"/>
</dbReference>
<dbReference type="AlphaFoldDB" id="A0A367IJH2"/>
<accession>A0A367IJH2</accession>
<evidence type="ECO:0000313" key="3">
    <source>
        <dbReference type="Proteomes" id="UP000253551"/>
    </source>
</evidence>
<evidence type="ECO:0000313" key="2">
    <source>
        <dbReference type="EMBL" id="RCH77822.1"/>
    </source>
</evidence>
<keyword evidence="3" id="KW-1185">Reference proteome</keyword>
<evidence type="ECO:0000259" key="1">
    <source>
        <dbReference type="PROSITE" id="PS51498"/>
    </source>
</evidence>
<dbReference type="EMBL" id="PJQM01007706">
    <property type="protein sequence ID" value="RCH77822.1"/>
    <property type="molecule type" value="Genomic_DNA"/>
</dbReference>
<organism evidence="2 3">
    <name type="scientific">Rhizopus stolonifer</name>
    <name type="common">Rhizopus nigricans</name>
    <dbReference type="NCBI Taxonomy" id="4846"/>
    <lineage>
        <taxon>Eukaryota</taxon>
        <taxon>Fungi</taxon>
        <taxon>Fungi incertae sedis</taxon>
        <taxon>Mucoromycota</taxon>
        <taxon>Mucoromycotina</taxon>
        <taxon>Mucoromycetes</taxon>
        <taxon>Mucorales</taxon>
        <taxon>Mucorineae</taxon>
        <taxon>Rhizopodaceae</taxon>
        <taxon>Rhizopus</taxon>
    </lineage>
</organism>
<dbReference type="InterPro" id="IPR023341">
    <property type="entry name" value="MABP"/>
</dbReference>
<sequence>TTTIANAYITDIKLVSCEAKYACPSYSGYRKIPVDLNLGVKEAKSVFMHIKEDKKEDPITELKVIQGSNTSTIPEISKWTKLNVNLNEMNGQSSDETNDKSIWLYFTKDTKISQNPITSIIVKEGSSPTVSAEYKRVPVDLNNDVGGYHLFMFYSQEGDKGPITAITAKECFTANCYIDGWERVEKDLNKGVVFGMSVYLFFKREKSQDPVTDIVVILNDQTTPEGYTKVDVNLNSVTLRGDFIHLWYKTEKNAVDAVHDLAVEFGQVPITPFGWDKINVNLNSANNGKDGFGEPTYLYFKKGHQ</sequence>
<feature type="domain" description="MABP" evidence="1">
    <location>
        <begin position="6"/>
        <end position="158"/>
    </location>
</feature>
<proteinExistence type="predicted"/>
<feature type="non-terminal residue" evidence="2">
    <location>
        <position position="1"/>
    </location>
</feature>
<reference evidence="2 3" key="1">
    <citation type="journal article" date="2018" name="G3 (Bethesda)">
        <title>Phylogenetic and Phylogenomic Definition of Rhizopus Species.</title>
        <authorList>
            <person name="Gryganskyi A.P."/>
            <person name="Golan J."/>
            <person name="Dolatabadi S."/>
            <person name="Mondo S."/>
            <person name="Robb S."/>
            <person name="Idnurm A."/>
            <person name="Muszewska A."/>
            <person name="Steczkiewicz K."/>
            <person name="Masonjones S."/>
            <person name="Liao H.L."/>
            <person name="Gajdeczka M.T."/>
            <person name="Anike F."/>
            <person name="Vuek A."/>
            <person name="Anishchenko I.M."/>
            <person name="Voigt K."/>
            <person name="de Hoog G.S."/>
            <person name="Smith M.E."/>
            <person name="Heitman J."/>
            <person name="Vilgalys R."/>
            <person name="Stajich J.E."/>
        </authorList>
    </citation>
    <scope>NUCLEOTIDE SEQUENCE [LARGE SCALE GENOMIC DNA]</scope>
    <source>
        <strain evidence="2 3">LSU 92-RS-03</strain>
    </source>
</reference>
<protein>
    <recommendedName>
        <fullName evidence="1">MABP domain-containing protein</fullName>
    </recommendedName>
</protein>
<comment type="caution">
    <text evidence="2">The sequence shown here is derived from an EMBL/GenBank/DDBJ whole genome shotgun (WGS) entry which is preliminary data.</text>
</comment>
<feature type="non-terminal residue" evidence="2">
    <location>
        <position position="305"/>
    </location>
</feature>
<name>A0A367IJH2_RHIST</name>
<dbReference type="Proteomes" id="UP000253551">
    <property type="component" value="Unassembled WGS sequence"/>
</dbReference>